<organism evidence="3 4">
    <name type="scientific">Steinernema hermaphroditum</name>
    <dbReference type="NCBI Taxonomy" id="289476"/>
    <lineage>
        <taxon>Eukaryota</taxon>
        <taxon>Metazoa</taxon>
        <taxon>Ecdysozoa</taxon>
        <taxon>Nematoda</taxon>
        <taxon>Chromadorea</taxon>
        <taxon>Rhabditida</taxon>
        <taxon>Tylenchina</taxon>
        <taxon>Panagrolaimomorpha</taxon>
        <taxon>Strongyloidoidea</taxon>
        <taxon>Steinernematidae</taxon>
        <taxon>Steinernema</taxon>
    </lineage>
</organism>
<sequence>MYFHQSWFSLFTKKLIDSGMRYERQEYIRQLKRSPKSFDLAETMLQYVANLNVLPITENLYNFTSALVYVRERIQAIITTDSTNIDPICFNTARNIMLTEVQCLTTVAVSIVKEGTIFFKSILSFSSHFAKHGVKERMDPWSYWMKTLEIMKIGDLVSQDSAHQMYELDGWRVVVQLATSAAPDKSVSAHEKQKGMDSALYVPEPMCRLRCAHGKCLLIPGLYEAPFCECSRFWRGVVCKEFNWFELVGVIATGLLLLLLVIGLVFGIVKVYRYGTGQEYQAIITTDSTNIDPICFNTARNIMLTEVQCLTTVAVSIVKEGTIFFKSILSFSSHFAKHGVKERMDPWSYWMKTLEIMKIGDLVSQDSAHQMYELDGWRVVVQLETAAGTNRYVKTTHRIRGLTETIV</sequence>
<name>A0AA39INK9_9BILA</name>
<gene>
    <name evidence="3" type="ORF">QR680_010325</name>
</gene>
<keyword evidence="1" id="KW-0472">Membrane</keyword>
<feature type="transmembrane region" description="Helical" evidence="1">
    <location>
        <begin position="244"/>
        <end position="269"/>
    </location>
</feature>
<dbReference type="Proteomes" id="UP001175271">
    <property type="component" value="Unassembled WGS sequence"/>
</dbReference>
<dbReference type="AlphaFoldDB" id="A0AA39INK9"/>
<feature type="domain" description="EGF-like" evidence="2">
    <location>
        <begin position="228"/>
        <end position="239"/>
    </location>
</feature>
<evidence type="ECO:0000313" key="3">
    <source>
        <dbReference type="EMBL" id="KAK0427615.1"/>
    </source>
</evidence>
<keyword evidence="4" id="KW-1185">Reference proteome</keyword>
<evidence type="ECO:0000313" key="4">
    <source>
        <dbReference type="Proteomes" id="UP001175271"/>
    </source>
</evidence>
<dbReference type="EMBL" id="JAUCMV010000001">
    <property type="protein sequence ID" value="KAK0427615.1"/>
    <property type="molecule type" value="Genomic_DNA"/>
</dbReference>
<protein>
    <recommendedName>
        <fullName evidence="2">EGF-like domain-containing protein</fullName>
    </recommendedName>
</protein>
<dbReference type="InterPro" id="IPR000742">
    <property type="entry name" value="EGF"/>
</dbReference>
<accession>A0AA39INK9</accession>
<keyword evidence="1" id="KW-0812">Transmembrane</keyword>
<proteinExistence type="predicted"/>
<evidence type="ECO:0000259" key="2">
    <source>
        <dbReference type="PROSITE" id="PS00022"/>
    </source>
</evidence>
<comment type="caution">
    <text evidence="3">The sequence shown here is derived from an EMBL/GenBank/DDBJ whole genome shotgun (WGS) entry which is preliminary data.</text>
</comment>
<dbReference type="PROSITE" id="PS00022">
    <property type="entry name" value="EGF_1"/>
    <property type="match status" value="1"/>
</dbReference>
<evidence type="ECO:0000256" key="1">
    <source>
        <dbReference type="SAM" id="Phobius"/>
    </source>
</evidence>
<reference evidence="3" key="1">
    <citation type="submission" date="2023-06" db="EMBL/GenBank/DDBJ databases">
        <title>Genomic analysis of the entomopathogenic nematode Steinernema hermaphroditum.</title>
        <authorList>
            <person name="Schwarz E.M."/>
            <person name="Heppert J.K."/>
            <person name="Baniya A."/>
            <person name="Schwartz H.T."/>
            <person name="Tan C.-H."/>
            <person name="Antoshechkin I."/>
            <person name="Sternberg P.W."/>
            <person name="Goodrich-Blair H."/>
            <person name="Dillman A.R."/>
        </authorList>
    </citation>
    <scope>NUCLEOTIDE SEQUENCE</scope>
    <source>
        <strain evidence="3">PS9179</strain>
        <tissue evidence="3">Whole animal</tissue>
    </source>
</reference>
<keyword evidence="1" id="KW-1133">Transmembrane helix</keyword>